<reference evidence="2 5" key="2">
    <citation type="submission" date="2017-09" db="EMBL/GenBank/DDBJ databases">
        <title>Extensive intraspecific genome diversity in a model arbuscular mycorrhizal fungus.</title>
        <authorList>
            <person name="Chen E.C."/>
            <person name="Morin E."/>
            <person name="Beaudet D."/>
            <person name="Noel J."/>
            <person name="Ndikumana S."/>
            <person name="Charron P."/>
            <person name="St-Onge C."/>
            <person name="Giorgi J."/>
            <person name="Grigoriev I.V."/>
            <person name="Roux C."/>
            <person name="Martin F.M."/>
            <person name="Corradi N."/>
        </authorList>
    </citation>
    <scope>NUCLEOTIDE SEQUENCE [LARGE SCALE GENOMIC DNA]</scope>
    <source>
        <strain evidence="2 5">A5</strain>
    </source>
</reference>
<keyword evidence="1" id="KW-1133">Transmembrane helix</keyword>
<dbReference type="VEuPathDB" id="FungiDB:RhiirA1_461020"/>
<comment type="caution">
    <text evidence="2">The sequence shown here is derived from an EMBL/GenBank/DDBJ whole genome shotgun (WGS) entry which is preliminary data.</text>
</comment>
<dbReference type="EMBL" id="LLXJ01000077">
    <property type="protein sequence ID" value="PKC15699.1"/>
    <property type="molecule type" value="Genomic_DNA"/>
</dbReference>
<reference evidence="3 4" key="3">
    <citation type="submission" date="2017-10" db="EMBL/GenBank/DDBJ databases">
        <title>Extensive intraspecific genome diversity in a model arbuscular mycorrhizal fungus.</title>
        <authorList>
            <person name="Chen E.C.H."/>
            <person name="Morin E."/>
            <person name="Baudet D."/>
            <person name="Noel J."/>
            <person name="Ndikumana S."/>
            <person name="Charron P."/>
            <person name="St-Onge C."/>
            <person name="Giorgi J."/>
            <person name="Grigoriev I.V."/>
            <person name="Roux C."/>
            <person name="Martin F.M."/>
            <person name="Corradi N."/>
        </authorList>
    </citation>
    <scope>NUCLEOTIDE SEQUENCE [LARGE SCALE GENOMIC DNA]</scope>
    <source>
        <strain evidence="3 4">A1</strain>
    </source>
</reference>
<keyword evidence="1" id="KW-0472">Membrane</keyword>
<proteinExistence type="predicted"/>
<dbReference type="Proteomes" id="UP000232722">
    <property type="component" value="Unassembled WGS sequence"/>
</dbReference>
<dbReference type="OrthoDB" id="2400352at2759"/>
<protein>
    <submittedName>
        <fullName evidence="2">Uncharacterized protein</fullName>
    </submittedName>
</protein>
<dbReference type="AlphaFoldDB" id="A0A2I1EV96"/>
<organism evidence="2 5">
    <name type="scientific">Rhizophagus irregularis</name>
    <dbReference type="NCBI Taxonomy" id="588596"/>
    <lineage>
        <taxon>Eukaryota</taxon>
        <taxon>Fungi</taxon>
        <taxon>Fungi incertae sedis</taxon>
        <taxon>Mucoromycota</taxon>
        <taxon>Glomeromycotina</taxon>
        <taxon>Glomeromycetes</taxon>
        <taxon>Glomerales</taxon>
        <taxon>Glomeraceae</taxon>
        <taxon>Rhizophagus</taxon>
    </lineage>
</organism>
<feature type="transmembrane region" description="Helical" evidence="1">
    <location>
        <begin position="89"/>
        <end position="106"/>
    </location>
</feature>
<accession>A0A2I1EV96</accession>
<evidence type="ECO:0000256" key="1">
    <source>
        <dbReference type="SAM" id="Phobius"/>
    </source>
</evidence>
<sequence length="196" mass="21666">MSPLSRSWDNASLLSGFIIQAYIFQIGIVTDNGSIDDDVLLVIDNTVFEEKAVLILWEYKNEIGTGGKDPSIQGGVTEKIRNSSCYPSIILAIAGSWICVLGAVYLENPVIELLTDFILMMNRPEDNGKRVEELAVFFESLHLAFQTLDNYYKGLKELDETEAEKIQRTAFSPKTVLSVSSTSSSMEPLSVAIDVC</sequence>
<gene>
    <name evidence="3" type="ORF">RhiirA1_461020</name>
    <name evidence="2" type="ORF">RhiirA5_407912</name>
</gene>
<evidence type="ECO:0000313" key="3">
    <source>
        <dbReference type="EMBL" id="PKC65453.1"/>
    </source>
</evidence>
<dbReference type="VEuPathDB" id="FungiDB:RhiirFUN_021922"/>
<evidence type="ECO:0000313" key="5">
    <source>
        <dbReference type="Proteomes" id="UP000232722"/>
    </source>
</evidence>
<name>A0A2I1EV96_9GLOM</name>
<dbReference type="Proteomes" id="UP000232688">
    <property type="component" value="Unassembled WGS sequence"/>
</dbReference>
<dbReference type="VEuPathDB" id="FungiDB:FUN_001157"/>
<dbReference type="EMBL" id="LLXH01000540">
    <property type="protein sequence ID" value="PKC65453.1"/>
    <property type="molecule type" value="Genomic_DNA"/>
</dbReference>
<evidence type="ECO:0000313" key="4">
    <source>
        <dbReference type="Proteomes" id="UP000232688"/>
    </source>
</evidence>
<reference evidence="2 5" key="1">
    <citation type="submission" date="2016-04" db="EMBL/GenBank/DDBJ databases">
        <title>Genome analyses suggest a sexual origin of heterokaryosis in a supposedly ancient asexual fungus.</title>
        <authorList>
            <person name="Ropars J."/>
            <person name="Sedzielewska K."/>
            <person name="Noel J."/>
            <person name="Charron P."/>
            <person name="Farinelli L."/>
            <person name="Marton T."/>
            <person name="Kruger M."/>
            <person name="Pelin A."/>
            <person name="Brachmann A."/>
            <person name="Corradi N."/>
        </authorList>
    </citation>
    <scope>NUCLEOTIDE SEQUENCE [LARGE SCALE GENOMIC DNA]</scope>
    <source>
        <strain evidence="2 5">A5</strain>
    </source>
</reference>
<keyword evidence="1" id="KW-0812">Transmembrane</keyword>
<evidence type="ECO:0000313" key="2">
    <source>
        <dbReference type="EMBL" id="PKC15699.1"/>
    </source>
</evidence>
<reference evidence="3 4" key="4">
    <citation type="submission" date="2017-10" db="EMBL/GenBank/DDBJ databases">
        <title>Genome analyses suggest a sexual origin of heterokaryosis in a supposedly ancient asexual fungus.</title>
        <authorList>
            <person name="Corradi N."/>
            <person name="Sedzielewska K."/>
            <person name="Noel J."/>
            <person name="Charron P."/>
            <person name="Farinelli L."/>
            <person name="Marton T."/>
            <person name="Kruger M."/>
            <person name="Pelin A."/>
            <person name="Brachmann A."/>
            <person name="Corradi N."/>
        </authorList>
    </citation>
    <scope>NUCLEOTIDE SEQUENCE [LARGE SCALE GENOMIC DNA]</scope>
    <source>
        <strain evidence="3 4">A1</strain>
    </source>
</reference>